<organism evidence="6 7">
    <name type="scientific">Brevundimonas alba</name>
    <dbReference type="NCBI Taxonomy" id="74314"/>
    <lineage>
        <taxon>Bacteria</taxon>
        <taxon>Pseudomonadati</taxon>
        <taxon>Pseudomonadota</taxon>
        <taxon>Alphaproteobacteria</taxon>
        <taxon>Caulobacterales</taxon>
        <taxon>Caulobacteraceae</taxon>
        <taxon>Brevundimonas</taxon>
    </lineage>
</organism>
<protein>
    <submittedName>
        <fullName evidence="6">TonB family protein</fullName>
    </submittedName>
</protein>
<dbReference type="NCBIfam" id="TIGR01352">
    <property type="entry name" value="tonB_Cterm"/>
    <property type="match status" value="1"/>
</dbReference>
<keyword evidence="3" id="KW-1133">Transmembrane helix</keyword>
<name>A0A7X5YJZ8_9CAUL</name>
<evidence type="ECO:0000256" key="3">
    <source>
        <dbReference type="ARBA" id="ARBA00022989"/>
    </source>
</evidence>
<dbReference type="Gene3D" id="3.30.1150.10">
    <property type="match status" value="1"/>
</dbReference>
<dbReference type="GO" id="GO:0016020">
    <property type="term" value="C:membrane"/>
    <property type="evidence" value="ECO:0007669"/>
    <property type="project" value="UniProtKB-SubCell"/>
</dbReference>
<dbReference type="AlphaFoldDB" id="A0A7X5YJZ8"/>
<gene>
    <name evidence="6" type="ORF">GGQ87_001431</name>
</gene>
<evidence type="ECO:0000259" key="5">
    <source>
        <dbReference type="Pfam" id="PF03544"/>
    </source>
</evidence>
<dbReference type="RefSeq" id="WP_168046052.1">
    <property type="nucleotide sequence ID" value="NZ_JAATJM010000001.1"/>
</dbReference>
<dbReference type="Pfam" id="PF03544">
    <property type="entry name" value="TonB_C"/>
    <property type="match status" value="1"/>
</dbReference>
<feature type="domain" description="TonB C-terminal" evidence="5">
    <location>
        <begin position="53"/>
        <end position="104"/>
    </location>
</feature>
<dbReference type="GO" id="GO:0055085">
    <property type="term" value="P:transmembrane transport"/>
    <property type="evidence" value="ECO:0007669"/>
    <property type="project" value="InterPro"/>
</dbReference>
<evidence type="ECO:0000256" key="1">
    <source>
        <dbReference type="ARBA" id="ARBA00004167"/>
    </source>
</evidence>
<evidence type="ECO:0000313" key="7">
    <source>
        <dbReference type="Proteomes" id="UP000587415"/>
    </source>
</evidence>
<dbReference type="SUPFAM" id="SSF74653">
    <property type="entry name" value="TolA/TonB C-terminal domain"/>
    <property type="match status" value="1"/>
</dbReference>
<evidence type="ECO:0000256" key="2">
    <source>
        <dbReference type="ARBA" id="ARBA00022692"/>
    </source>
</evidence>
<dbReference type="EMBL" id="JAATJM010000001">
    <property type="protein sequence ID" value="NJC41173.1"/>
    <property type="molecule type" value="Genomic_DNA"/>
</dbReference>
<reference evidence="6 7" key="1">
    <citation type="submission" date="2020-03" db="EMBL/GenBank/DDBJ databases">
        <title>Genomic Encyclopedia of Type Strains, Phase IV (KMG-IV): sequencing the most valuable type-strain genomes for metagenomic binning, comparative biology and taxonomic classification.</title>
        <authorList>
            <person name="Goeker M."/>
        </authorList>
    </citation>
    <scope>NUCLEOTIDE SEQUENCE [LARGE SCALE GENOMIC DNA]</scope>
    <source>
        <strain evidence="6 7">DSM 4736</strain>
    </source>
</reference>
<evidence type="ECO:0000256" key="4">
    <source>
        <dbReference type="ARBA" id="ARBA00023136"/>
    </source>
</evidence>
<keyword evidence="4" id="KW-0472">Membrane</keyword>
<comment type="caution">
    <text evidence="6">The sequence shown here is derived from an EMBL/GenBank/DDBJ whole genome shotgun (WGS) entry which is preliminary data.</text>
</comment>
<proteinExistence type="predicted"/>
<dbReference type="InterPro" id="IPR006260">
    <property type="entry name" value="TonB/TolA_C"/>
</dbReference>
<dbReference type="InterPro" id="IPR037682">
    <property type="entry name" value="TonB_C"/>
</dbReference>
<sequence length="121" mass="13125">MLSIGLALVAVGQDPQVLNGVIVRPQWVATPTAEQMMPESIRRPEGTDHLPYGEVQLRCVVQAEGRLDECRIVTLSTAYPELGEAALDAARYFRHAPRLENGPPAAGLGVLLKLRWASPAD</sequence>
<comment type="subcellular location">
    <subcellularLocation>
        <location evidence="1">Membrane</location>
        <topology evidence="1">Single-pass membrane protein</topology>
    </subcellularLocation>
</comment>
<evidence type="ECO:0000313" key="6">
    <source>
        <dbReference type="EMBL" id="NJC41173.1"/>
    </source>
</evidence>
<keyword evidence="2" id="KW-0812">Transmembrane</keyword>
<keyword evidence="7" id="KW-1185">Reference proteome</keyword>
<accession>A0A7X5YJZ8</accession>
<dbReference type="Proteomes" id="UP000587415">
    <property type="component" value="Unassembled WGS sequence"/>
</dbReference>